<dbReference type="Gene3D" id="3.30.428.10">
    <property type="entry name" value="HIT-like"/>
    <property type="match status" value="2"/>
</dbReference>
<protein>
    <recommendedName>
        <fullName evidence="3">Galactose-1-phosphate uridylyltransferase</fullName>
    </recommendedName>
</protein>
<dbReference type="RefSeq" id="WP_057774998.1">
    <property type="nucleotide sequence ID" value="NZ_CP042593.1"/>
</dbReference>
<organism evidence="1 2">
    <name type="scientific">Cytobacillus dafuensis</name>
    <name type="common">Bacillus dafuensis</name>
    <dbReference type="NCBI Taxonomy" id="1742359"/>
    <lineage>
        <taxon>Bacteria</taxon>
        <taxon>Bacillati</taxon>
        <taxon>Bacillota</taxon>
        <taxon>Bacilli</taxon>
        <taxon>Bacillales</taxon>
        <taxon>Bacillaceae</taxon>
        <taxon>Cytobacillus</taxon>
    </lineage>
</organism>
<dbReference type="Proteomes" id="UP000321555">
    <property type="component" value="Chromosome"/>
</dbReference>
<name>A0A5B8Z3Q5_CYTDA</name>
<keyword evidence="2" id="KW-1185">Reference proteome</keyword>
<dbReference type="SUPFAM" id="SSF54197">
    <property type="entry name" value="HIT-like"/>
    <property type="match status" value="1"/>
</dbReference>
<dbReference type="STRING" id="1742359.GCA_001439625_04092"/>
<accession>A0A5B8Z3Q5</accession>
<dbReference type="OrthoDB" id="1803128at2"/>
<gene>
    <name evidence="1" type="ORF">FSZ17_06370</name>
</gene>
<evidence type="ECO:0008006" key="3">
    <source>
        <dbReference type="Google" id="ProtNLM"/>
    </source>
</evidence>
<sequence length="341" mass="38769">MGIKFQKKEEWFKFYDNQGNAIERKTEVRFDPLTGESSRLIFNPGITFTPPDYTDMAVQTGGAKCPFCPENLLKLTPIFPKDITEQGRISQGEAVLFPNLFPYSKHNGVVIFSEQHYVRLEEFTQKLIMDAFMAAQNYIQKIAEIDSEVHYVSINWNYLPYSGGSVLHPHIQVSASDSPTNYQALVSQKADAYQGDHDYFTSLYEIEKSLAERWIGEKGSVAWMHAFAPKSQNDFVGIFRGKYTINDITEQDWADFAEGLKAIFSTMTEQGFASFNMALMASMDAASNQPIHVRLIPRFTIGLLGTSDMNFFQALQQEPLTYKVPEEVAAIARQHFQKINE</sequence>
<dbReference type="AlphaFoldDB" id="A0A5B8Z3Q5"/>
<evidence type="ECO:0000313" key="2">
    <source>
        <dbReference type="Proteomes" id="UP000321555"/>
    </source>
</evidence>
<reference evidence="2" key="1">
    <citation type="submission" date="2019-08" db="EMBL/GenBank/DDBJ databases">
        <authorList>
            <person name="Zheng X."/>
        </authorList>
    </citation>
    <scope>NUCLEOTIDE SEQUENCE [LARGE SCALE GENOMIC DNA]</scope>
    <source>
        <strain evidence="2">FJAT-25496</strain>
    </source>
</reference>
<evidence type="ECO:0000313" key="1">
    <source>
        <dbReference type="EMBL" id="QED46923.1"/>
    </source>
</evidence>
<proteinExistence type="predicted"/>
<dbReference type="InterPro" id="IPR036265">
    <property type="entry name" value="HIT-like_sf"/>
</dbReference>
<dbReference type="EMBL" id="CP042593">
    <property type="protein sequence ID" value="QED46923.1"/>
    <property type="molecule type" value="Genomic_DNA"/>
</dbReference>
<dbReference type="KEGG" id="bda:FSZ17_06370"/>